<evidence type="ECO:0000256" key="1">
    <source>
        <dbReference type="SAM" id="MobiDB-lite"/>
    </source>
</evidence>
<accession>A0A2U9IJU9</accession>
<dbReference type="GeneID" id="36836550"/>
<dbReference type="AlphaFoldDB" id="A0A2U9IJU9"/>
<dbReference type="KEGG" id="asul:DFR86_01235"/>
<feature type="region of interest" description="Disordered" evidence="1">
    <location>
        <begin position="154"/>
        <end position="187"/>
    </location>
</feature>
<dbReference type="SUPFAM" id="SSF52540">
    <property type="entry name" value="P-loop containing nucleoside triphosphate hydrolases"/>
    <property type="match status" value="1"/>
</dbReference>
<dbReference type="Proteomes" id="UP000248410">
    <property type="component" value="Chromosome"/>
</dbReference>
<reference evidence="2 3" key="1">
    <citation type="submission" date="2018-05" db="EMBL/GenBank/DDBJ databases">
        <title>Complete Genome Sequences of Extremely Thermoacidophilic, Metal-Mobilizing Type-Strain Members of the Archaeal Family Sulfolobaceae: Acidianus brierleyi DSM-1651T, Acidianus sulfidivorans DSM-18786T, Metallosphaera hakonensis DSM-7519T, and Metallosphaera prunae DSM-10039T.</title>
        <authorList>
            <person name="Counts J.A."/>
            <person name="Kelly R.M."/>
        </authorList>
    </citation>
    <scope>NUCLEOTIDE SEQUENCE [LARGE SCALE GENOMIC DNA]</scope>
    <source>
        <strain evidence="2 3">JP7</strain>
    </source>
</reference>
<keyword evidence="3" id="KW-1185">Reference proteome</keyword>
<evidence type="ECO:0000313" key="2">
    <source>
        <dbReference type="EMBL" id="AWR96300.1"/>
    </source>
</evidence>
<protein>
    <submittedName>
        <fullName evidence="2">Uncharacterized protein</fullName>
    </submittedName>
</protein>
<dbReference type="OrthoDB" id="34360at2157"/>
<gene>
    <name evidence="2" type="ORF">DFR86_01235</name>
</gene>
<dbReference type="EMBL" id="CP029288">
    <property type="protein sequence ID" value="AWR96300.1"/>
    <property type="molecule type" value="Genomic_DNA"/>
</dbReference>
<organism evidence="2 3">
    <name type="scientific">Acidianus sulfidivorans JP7</name>
    <dbReference type="NCBI Taxonomy" id="619593"/>
    <lineage>
        <taxon>Archaea</taxon>
        <taxon>Thermoproteota</taxon>
        <taxon>Thermoprotei</taxon>
        <taxon>Sulfolobales</taxon>
        <taxon>Sulfolobaceae</taxon>
        <taxon>Acidianus</taxon>
    </lineage>
</organism>
<sequence length="187" mass="21611">MKVTKISIIGYKGGVGKTTIAQYITSELIRRNYKAILINENNNPQEKTIYDFYIYDLSEIIEDSLKVFVCNPISIEETFKFSLFVNGEKILIINQISPLPKDIAKIISIANNFVTDFERIFLVPFNGGLFKGKPVKEPVLDLLVDYIVKKNNRMGKEKEEEEENRKSENNRKEEEQKQKIIVISPFV</sequence>
<proteinExistence type="predicted"/>
<evidence type="ECO:0000313" key="3">
    <source>
        <dbReference type="Proteomes" id="UP000248410"/>
    </source>
</evidence>
<dbReference type="Gene3D" id="3.40.50.300">
    <property type="entry name" value="P-loop containing nucleotide triphosphate hydrolases"/>
    <property type="match status" value="1"/>
</dbReference>
<dbReference type="RefSeq" id="WP_110379190.1">
    <property type="nucleotide sequence ID" value="NZ_CP029288.2"/>
</dbReference>
<dbReference type="InterPro" id="IPR027417">
    <property type="entry name" value="P-loop_NTPase"/>
</dbReference>
<feature type="compositionally biased region" description="Basic and acidic residues" evidence="1">
    <location>
        <begin position="154"/>
        <end position="178"/>
    </location>
</feature>
<name>A0A2U9IJU9_9CREN</name>